<reference evidence="1 2" key="1">
    <citation type="journal article" date="2018" name="Front. Plant Sci.">
        <title>Red Clover (Trifolium pratense) and Zigzag Clover (T. medium) - A Picture of Genomic Similarities and Differences.</title>
        <authorList>
            <person name="Dluhosova J."/>
            <person name="Istvanek J."/>
            <person name="Nedelnik J."/>
            <person name="Repkova J."/>
        </authorList>
    </citation>
    <scope>NUCLEOTIDE SEQUENCE [LARGE SCALE GENOMIC DNA]</scope>
    <source>
        <strain evidence="2">cv. 10/8</strain>
        <tissue evidence="1">Leaf</tissue>
    </source>
</reference>
<proteinExistence type="predicted"/>
<sequence length="40" mass="4621">MDAFFGHMTVNPVIPAILVHVLVRLGRYLLWELNPTLPEF</sequence>
<keyword evidence="2" id="KW-1185">Reference proteome</keyword>
<evidence type="ECO:0000313" key="1">
    <source>
        <dbReference type="EMBL" id="MCI85666.1"/>
    </source>
</evidence>
<name>A0A392VBG8_9FABA</name>
<feature type="non-terminal residue" evidence="1">
    <location>
        <position position="40"/>
    </location>
</feature>
<evidence type="ECO:0000313" key="2">
    <source>
        <dbReference type="Proteomes" id="UP000265520"/>
    </source>
</evidence>
<accession>A0A392VBG8</accession>
<dbReference type="EMBL" id="LXQA011120887">
    <property type="protein sequence ID" value="MCI85666.1"/>
    <property type="molecule type" value="Genomic_DNA"/>
</dbReference>
<organism evidence="1 2">
    <name type="scientific">Trifolium medium</name>
    <dbReference type="NCBI Taxonomy" id="97028"/>
    <lineage>
        <taxon>Eukaryota</taxon>
        <taxon>Viridiplantae</taxon>
        <taxon>Streptophyta</taxon>
        <taxon>Embryophyta</taxon>
        <taxon>Tracheophyta</taxon>
        <taxon>Spermatophyta</taxon>
        <taxon>Magnoliopsida</taxon>
        <taxon>eudicotyledons</taxon>
        <taxon>Gunneridae</taxon>
        <taxon>Pentapetalae</taxon>
        <taxon>rosids</taxon>
        <taxon>fabids</taxon>
        <taxon>Fabales</taxon>
        <taxon>Fabaceae</taxon>
        <taxon>Papilionoideae</taxon>
        <taxon>50 kb inversion clade</taxon>
        <taxon>NPAAA clade</taxon>
        <taxon>Hologalegina</taxon>
        <taxon>IRL clade</taxon>
        <taxon>Trifolieae</taxon>
        <taxon>Trifolium</taxon>
    </lineage>
</organism>
<protein>
    <submittedName>
        <fullName evidence="1">Uncharacterized protein</fullName>
    </submittedName>
</protein>
<comment type="caution">
    <text evidence="1">The sequence shown here is derived from an EMBL/GenBank/DDBJ whole genome shotgun (WGS) entry which is preliminary data.</text>
</comment>
<dbReference type="AlphaFoldDB" id="A0A392VBG8"/>
<dbReference type="Proteomes" id="UP000265520">
    <property type="component" value="Unassembled WGS sequence"/>
</dbReference>